<name>X1HZ77_9ZZZZ</name>
<evidence type="ECO:0000313" key="1">
    <source>
        <dbReference type="EMBL" id="GAH59134.1"/>
    </source>
</evidence>
<dbReference type="EMBL" id="BARU01021306">
    <property type="protein sequence ID" value="GAH59134.1"/>
    <property type="molecule type" value="Genomic_DNA"/>
</dbReference>
<dbReference type="InterPro" id="IPR013785">
    <property type="entry name" value="Aldolase_TIM"/>
</dbReference>
<dbReference type="Gene3D" id="3.20.20.70">
    <property type="entry name" value="Aldolase class I"/>
    <property type="match status" value="1"/>
</dbReference>
<organism evidence="1">
    <name type="scientific">marine sediment metagenome</name>
    <dbReference type="NCBI Taxonomy" id="412755"/>
    <lineage>
        <taxon>unclassified sequences</taxon>
        <taxon>metagenomes</taxon>
        <taxon>ecological metagenomes</taxon>
    </lineage>
</organism>
<dbReference type="AlphaFoldDB" id="X1HZ77"/>
<protein>
    <recommendedName>
        <fullName evidence="2">Dihydroorotate dehydrogenase domain-containing protein</fullName>
    </recommendedName>
</protein>
<sequence length="46" mass="5161">MPTAIGTANFIDSSTALRIIEGIKEYMQRKGIENFEDLTGWLENSV</sequence>
<proteinExistence type="predicted"/>
<comment type="caution">
    <text evidence="1">The sequence shown here is derived from an EMBL/GenBank/DDBJ whole genome shotgun (WGS) entry which is preliminary data.</text>
</comment>
<evidence type="ECO:0008006" key="2">
    <source>
        <dbReference type="Google" id="ProtNLM"/>
    </source>
</evidence>
<accession>X1HZ77</accession>
<gene>
    <name evidence="1" type="ORF">S03H2_34882</name>
</gene>
<reference evidence="1" key="1">
    <citation type="journal article" date="2014" name="Front. Microbiol.">
        <title>High frequency of phylogenetically diverse reductive dehalogenase-homologous genes in deep subseafloor sedimentary metagenomes.</title>
        <authorList>
            <person name="Kawai M."/>
            <person name="Futagami T."/>
            <person name="Toyoda A."/>
            <person name="Takaki Y."/>
            <person name="Nishi S."/>
            <person name="Hori S."/>
            <person name="Arai W."/>
            <person name="Tsubouchi T."/>
            <person name="Morono Y."/>
            <person name="Uchiyama I."/>
            <person name="Ito T."/>
            <person name="Fujiyama A."/>
            <person name="Inagaki F."/>
            <person name="Takami H."/>
        </authorList>
    </citation>
    <scope>NUCLEOTIDE SEQUENCE</scope>
    <source>
        <strain evidence="1">Expedition CK06-06</strain>
    </source>
</reference>